<dbReference type="InterPro" id="IPR037257">
    <property type="entry name" value="T2SS_E_N_sf"/>
</dbReference>
<gene>
    <name evidence="5" type="ORF">A3B07_00350</name>
</gene>
<evidence type="ECO:0000313" key="5">
    <source>
        <dbReference type="EMBL" id="OHA83206.1"/>
    </source>
</evidence>
<dbReference type="InterPro" id="IPR001482">
    <property type="entry name" value="T2SS/T4SS_dom"/>
</dbReference>
<comment type="similarity">
    <text evidence="1">Belongs to the GSP E family.</text>
</comment>
<dbReference type="GO" id="GO:0005886">
    <property type="term" value="C:plasma membrane"/>
    <property type="evidence" value="ECO:0007669"/>
    <property type="project" value="TreeGrafter"/>
</dbReference>
<dbReference type="Gene3D" id="3.30.450.90">
    <property type="match status" value="1"/>
</dbReference>
<comment type="caution">
    <text evidence="5">The sequence shown here is derived from an EMBL/GenBank/DDBJ whole genome shotgun (WGS) entry which is preliminary data.</text>
</comment>
<organism evidence="5 6">
    <name type="scientific">Candidatus Yonathbacteria bacterium RIFCSPLOWO2_01_FULL_43_27</name>
    <dbReference type="NCBI Taxonomy" id="1802726"/>
    <lineage>
        <taxon>Bacteria</taxon>
        <taxon>Candidatus Yonathiibacteriota</taxon>
    </lineage>
</organism>
<evidence type="ECO:0000313" key="6">
    <source>
        <dbReference type="Proteomes" id="UP000178817"/>
    </source>
</evidence>
<dbReference type="CDD" id="cd01129">
    <property type="entry name" value="PulE-GspE-like"/>
    <property type="match status" value="1"/>
</dbReference>
<evidence type="ECO:0000259" key="4">
    <source>
        <dbReference type="PROSITE" id="PS00662"/>
    </source>
</evidence>
<dbReference type="Gene3D" id="3.40.50.300">
    <property type="entry name" value="P-loop containing nucleotide triphosphate hydrolases"/>
    <property type="match status" value="1"/>
</dbReference>
<dbReference type="SUPFAM" id="SSF52540">
    <property type="entry name" value="P-loop containing nucleoside triphosphate hydrolases"/>
    <property type="match status" value="1"/>
</dbReference>
<evidence type="ECO:0000256" key="1">
    <source>
        <dbReference type="ARBA" id="ARBA00006611"/>
    </source>
</evidence>
<dbReference type="GO" id="GO:0016887">
    <property type="term" value="F:ATP hydrolysis activity"/>
    <property type="evidence" value="ECO:0007669"/>
    <property type="project" value="TreeGrafter"/>
</dbReference>
<dbReference type="InterPro" id="IPR027417">
    <property type="entry name" value="P-loop_NTPase"/>
</dbReference>
<dbReference type="InterPro" id="IPR007831">
    <property type="entry name" value="T2SS_GspE_N"/>
</dbReference>
<keyword evidence="2" id="KW-0547">Nucleotide-binding</keyword>
<evidence type="ECO:0000256" key="3">
    <source>
        <dbReference type="ARBA" id="ARBA00022840"/>
    </source>
</evidence>
<feature type="domain" description="Bacterial type II secretion system protein E" evidence="4">
    <location>
        <begin position="366"/>
        <end position="380"/>
    </location>
</feature>
<sequence length="559" mass="62096">MFKFASDTTKDEKIAELRKQEEEEFQQIMAQKHQLPYINLSATTIDISAVGLIKEETARTANIGLFNLEGKKLQVVVYTPTQKETQEVITELTERGYTIEVFLASHASLEKIWERYQEISGATKSEVGVVDVSEENLDALIERFKTIEDVVTSLKETFVNKDARYISRVFNIILAGSIGIHASDIHIEPAEDVIHIRYRVDGVLHEVGTLPHSSYRLFNSRLKLMSGLKLNVGTESQDGRFTIKIAGLNIEIRVSVIPSAYGEGVVMRILNPLSLNVTLEDLGMSSQLLTIMEREIAKPHGMILNTGPTGSGKTTTLYAFLKKIFSPEIKMMTIEDPIEYHMQGVSQTQVESEKGYTFLEGLRSAMRQDPDVIMIGEIRDGETAKVAINAALTGHMVFSTLHTNTAAGAIPRLIDIGVTPKIIGSSLTVALAQRLARKLCTECKKEDTPNEREKKIIDEVAVLIKEKNGTTVQTEHIWRSVGCSACNNTGFKGRVGIFEAVLMTPEIEALLDTIPSEREISEVAKKQGILNMREDGIEKIMNGITSFDEVERVVDLARA</sequence>
<dbReference type="GO" id="GO:0005524">
    <property type="term" value="F:ATP binding"/>
    <property type="evidence" value="ECO:0007669"/>
    <property type="project" value="UniProtKB-KW"/>
</dbReference>
<dbReference type="AlphaFoldDB" id="A0A1G2SDT5"/>
<dbReference type="STRING" id="1802726.A3B07_00350"/>
<dbReference type="Proteomes" id="UP000178817">
    <property type="component" value="Unassembled WGS sequence"/>
</dbReference>
<name>A0A1G2SDT5_9BACT</name>
<dbReference type="Pfam" id="PF00437">
    <property type="entry name" value="T2SSE"/>
    <property type="match status" value="1"/>
</dbReference>
<dbReference type="PANTHER" id="PTHR30258">
    <property type="entry name" value="TYPE II SECRETION SYSTEM PROTEIN GSPE-RELATED"/>
    <property type="match status" value="1"/>
</dbReference>
<evidence type="ECO:0000256" key="2">
    <source>
        <dbReference type="ARBA" id="ARBA00022741"/>
    </source>
</evidence>
<dbReference type="SUPFAM" id="SSF160246">
    <property type="entry name" value="EspE N-terminal domain-like"/>
    <property type="match status" value="1"/>
</dbReference>
<dbReference type="PANTHER" id="PTHR30258:SF1">
    <property type="entry name" value="PROTEIN TRANSPORT PROTEIN HOFB HOMOLOG"/>
    <property type="match status" value="1"/>
</dbReference>
<protein>
    <recommendedName>
        <fullName evidence="4">Bacterial type II secretion system protein E domain-containing protein</fullName>
    </recommendedName>
</protein>
<accession>A0A1G2SDT5</accession>
<keyword evidence="3" id="KW-0067">ATP-binding</keyword>
<dbReference type="PROSITE" id="PS00662">
    <property type="entry name" value="T2SP_E"/>
    <property type="match status" value="1"/>
</dbReference>
<dbReference type="Pfam" id="PF05157">
    <property type="entry name" value="MshEN"/>
    <property type="match status" value="1"/>
</dbReference>
<dbReference type="EMBL" id="MHUV01000001">
    <property type="protein sequence ID" value="OHA83206.1"/>
    <property type="molecule type" value="Genomic_DNA"/>
</dbReference>
<reference evidence="5 6" key="1">
    <citation type="journal article" date="2016" name="Nat. Commun.">
        <title>Thousands of microbial genomes shed light on interconnected biogeochemical processes in an aquifer system.</title>
        <authorList>
            <person name="Anantharaman K."/>
            <person name="Brown C.T."/>
            <person name="Hug L.A."/>
            <person name="Sharon I."/>
            <person name="Castelle C.J."/>
            <person name="Probst A.J."/>
            <person name="Thomas B.C."/>
            <person name="Singh A."/>
            <person name="Wilkins M.J."/>
            <person name="Karaoz U."/>
            <person name="Brodie E.L."/>
            <person name="Williams K.H."/>
            <person name="Hubbard S.S."/>
            <person name="Banfield J.F."/>
        </authorList>
    </citation>
    <scope>NUCLEOTIDE SEQUENCE [LARGE SCALE GENOMIC DNA]</scope>
</reference>
<proteinExistence type="inferred from homology"/>